<dbReference type="GO" id="GO:0046983">
    <property type="term" value="F:protein dimerization activity"/>
    <property type="evidence" value="ECO:0007669"/>
    <property type="project" value="InterPro"/>
</dbReference>
<evidence type="ECO:0000256" key="1">
    <source>
        <dbReference type="SAM" id="MobiDB-lite"/>
    </source>
</evidence>
<keyword evidence="3" id="KW-1185">Reference proteome</keyword>
<dbReference type="PANTHER" id="PTHR46481:SF9">
    <property type="entry name" value="ZINC FINGER BED DOMAIN-CONTAINING PROTEIN 1-LIKE"/>
    <property type="match status" value="1"/>
</dbReference>
<feature type="compositionally biased region" description="Basic and acidic residues" evidence="1">
    <location>
        <begin position="182"/>
        <end position="193"/>
    </location>
</feature>
<proteinExistence type="predicted"/>
<gene>
    <name evidence="4" type="primary">LOC122132796</name>
</gene>
<dbReference type="KEGG" id="char:122132796"/>
<feature type="region of interest" description="Disordered" evidence="1">
    <location>
        <begin position="181"/>
        <end position="207"/>
    </location>
</feature>
<dbReference type="InterPro" id="IPR008906">
    <property type="entry name" value="HATC_C_dom"/>
</dbReference>
<feature type="domain" description="HAT C-terminal dimerisation" evidence="2">
    <location>
        <begin position="233"/>
        <end position="310"/>
    </location>
</feature>
<evidence type="ECO:0000259" key="2">
    <source>
        <dbReference type="Pfam" id="PF05699"/>
    </source>
</evidence>
<protein>
    <submittedName>
        <fullName evidence="4">E3 SUMO-protein ligase ZBED1</fullName>
    </submittedName>
</protein>
<dbReference type="Pfam" id="PF05699">
    <property type="entry name" value="Dimer_Tnp_hAT"/>
    <property type="match status" value="1"/>
</dbReference>
<dbReference type="Proteomes" id="UP000515152">
    <property type="component" value="Chromosome 3"/>
</dbReference>
<organism evidence="3 4">
    <name type="scientific">Clupea harengus</name>
    <name type="common">Atlantic herring</name>
    <dbReference type="NCBI Taxonomy" id="7950"/>
    <lineage>
        <taxon>Eukaryota</taxon>
        <taxon>Metazoa</taxon>
        <taxon>Chordata</taxon>
        <taxon>Craniata</taxon>
        <taxon>Vertebrata</taxon>
        <taxon>Euteleostomi</taxon>
        <taxon>Actinopterygii</taxon>
        <taxon>Neopterygii</taxon>
        <taxon>Teleostei</taxon>
        <taxon>Clupei</taxon>
        <taxon>Clupeiformes</taxon>
        <taxon>Clupeoidei</taxon>
        <taxon>Clupeidae</taxon>
        <taxon>Clupea</taxon>
    </lineage>
</organism>
<evidence type="ECO:0000313" key="3">
    <source>
        <dbReference type="Proteomes" id="UP000515152"/>
    </source>
</evidence>
<dbReference type="RefSeq" id="XP_042563347.1">
    <property type="nucleotide sequence ID" value="XM_042707413.1"/>
</dbReference>
<reference evidence="4" key="1">
    <citation type="submission" date="2025-08" db="UniProtKB">
        <authorList>
            <consortium name="RefSeq"/>
        </authorList>
    </citation>
    <scope>IDENTIFICATION</scope>
</reference>
<accession>A0A8M1KHI1</accession>
<dbReference type="OrthoDB" id="1607513at2759"/>
<keyword evidence="4" id="KW-0436">Ligase</keyword>
<evidence type="ECO:0000313" key="4">
    <source>
        <dbReference type="RefSeq" id="XP_042563347.1"/>
    </source>
</evidence>
<dbReference type="InterPro" id="IPR052035">
    <property type="entry name" value="ZnF_BED_domain_contain"/>
</dbReference>
<dbReference type="GO" id="GO:0016874">
    <property type="term" value="F:ligase activity"/>
    <property type="evidence" value="ECO:0007669"/>
    <property type="project" value="UniProtKB-KW"/>
</dbReference>
<name>A0A8M1KHI1_CLUHA</name>
<sequence>MTAQSELSLPLHKLITESPTRWGSRLKMMERVLEQEKAITQVLEGDKKTRHLVPTWQDIQVLESVTAALKPLQDFTDALSGEAYVSVSYLKPVINLLNAEVLNLSEDDTELTKEIKIKVLDYLNDKYTDPTTDELLSMATFLDPRFKTRYMSAEKLEDIKVKAASETEALLVENTALGKSSLVEDHTDREKEAATAPQSAKKPKKSLGSFFKQTSSAPASCSERQIIEQELNSYILAMAADSESDPLEWWRFHGSNFPRVSRLAKKYLCIPATSAPSERAFSTGGNVVTCHRAALKPETVNMLVFLAQNL</sequence>
<dbReference type="AlphaFoldDB" id="A0A8M1KHI1"/>
<dbReference type="GeneID" id="122132796"/>
<dbReference type="PANTHER" id="PTHR46481">
    <property type="entry name" value="ZINC FINGER BED DOMAIN-CONTAINING PROTEIN 4"/>
    <property type="match status" value="1"/>
</dbReference>